<organism evidence="1 2">
    <name type="scientific">Reticulomyxa filosa</name>
    <dbReference type="NCBI Taxonomy" id="46433"/>
    <lineage>
        <taxon>Eukaryota</taxon>
        <taxon>Sar</taxon>
        <taxon>Rhizaria</taxon>
        <taxon>Retaria</taxon>
        <taxon>Foraminifera</taxon>
        <taxon>Monothalamids</taxon>
        <taxon>Reticulomyxidae</taxon>
        <taxon>Reticulomyxa</taxon>
    </lineage>
</organism>
<sequence length="127" mass="14889">MSWKFAEIFGQLEAINKQFLTDLMTYHKLYKNKKQYDALIMIISGIWKSCERDIISIDEIRTSFDCNRMKSFQDFPKIFIIACCLRGIIATTNINVGKKGEKVEEKIICIMIMDLLITKSFFNKENL</sequence>
<dbReference type="Proteomes" id="UP000023152">
    <property type="component" value="Unassembled WGS sequence"/>
</dbReference>
<proteinExistence type="predicted"/>
<dbReference type="InterPro" id="IPR029030">
    <property type="entry name" value="Caspase-like_dom_sf"/>
</dbReference>
<dbReference type="Gene3D" id="3.40.50.1460">
    <property type="match status" value="1"/>
</dbReference>
<accession>X6MF43</accession>
<evidence type="ECO:0000313" key="2">
    <source>
        <dbReference type="Proteomes" id="UP000023152"/>
    </source>
</evidence>
<name>X6MF43_RETFI</name>
<dbReference type="AlphaFoldDB" id="X6MF43"/>
<keyword evidence="2" id="KW-1185">Reference proteome</keyword>
<protein>
    <submittedName>
        <fullName evidence="1">Uncharacterized protein</fullName>
    </submittedName>
</protein>
<comment type="caution">
    <text evidence="1">The sequence shown here is derived from an EMBL/GenBank/DDBJ whole genome shotgun (WGS) entry which is preliminary data.</text>
</comment>
<evidence type="ECO:0000313" key="1">
    <source>
        <dbReference type="EMBL" id="ETO12499.1"/>
    </source>
</evidence>
<gene>
    <name evidence="1" type="ORF">RFI_24878</name>
</gene>
<reference evidence="1 2" key="1">
    <citation type="journal article" date="2013" name="Curr. Biol.">
        <title>The Genome of the Foraminiferan Reticulomyxa filosa.</title>
        <authorList>
            <person name="Glockner G."/>
            <person name="Hulsmann N."/>
            <person name="Schleicher M."/>
            <person name="Noegel A.A."/>
            <person name="Eichinger L."/>
            <person name="Gallinger C."/>
            <person name="Pawlowski J."/>
            <person name="Sierra R."/>
            <person name="Euteneuer U."/>
            <person name="Pillet L."/>
            <person name="Moustafa A."/>
            <person name="Platzer M."/>
            <person name="Groth M."/>
            <person name="Szafranski K."/>
            <person name="Schliwa M."/>
        </authorList>
    </citation>
    <scope>NUCLEOTIDE SEQUENCE [LARGE SCALE GENOMIC DNA]</scope>
</reference>
<dbReference type="SUPFAM" id="SSF52129">
    <property type="entry name" value="Caspase-like"/>
    <property type="match status" value="1"/>
</dbReference>
<dbReference type="EMBL" id="ASPP01021356">
    <property type="protein sequence ID" value="ETO12499.1"/>
    <property type="molecule type" value="Genomic_DNA"/>
</dbReference>